<organism evidence="1 2">
    <name type="scientific">Komagataeibacter xylinus</name>
    <name type="common">Gluconacetobacter xylinus</name>
    <dbReference type="NCBI Taxonomy" id="28448"/>
    <lineage>
        <taxon>Bacteria</taxon>
        <taxon>Pseudomonadati</taxon>
        <taxon>Pseudomonadota</taxon>
        <taxon>Alphaproteobacteria</taxon>
        <taxon>Acetobacterales</taxon>
        <taxon>Acetobacteraceae</taxon>
        <taxon>Komagataeibacter</taxon>
    </lineage>
</organism>
<protein>
    <submittedName>
        <fullName evidence="1">Uncharacterized protein</fullName>
    </submittedName>
</protein>
<dbReference type="AlphaFoldDB" id="A0A857FLP5"/>
<reference evidence="1 2" key="1">
    <citation type="journal article" date="2020" name="Carbohydr. Polym.">
        <title>Characterization and optimization of production of bacterial cellulose from strain CGMCC 17276 based on whole-genome analysis.</title>
        <authorList>
            <person name="Lu T."/>
            <person name="Gao H."/>
            <person name="Liao B."/>
            <person name="Wu J."/>
            <person name="Zhang W."/>
            <person name="Huang J."/>
            <person name="Liu M."/>
            <person name="Huang J."/>
            <person name="Chang Z."/>
            <person name="Jin M."/>
            <person name="Yi Z."/>
            <person name="Jiang D."/>
        </authorList>
    </citation>
    <scope>NUCLEOTIDE SEQUENCE [LARGE SCALE GENOMIC DNA]</scope>
    <source>
        <strain evidence="1 2">CGMCC 17276</strain>
    </source>
</reference>
<evidence type="ECO:0000313" key="1">
    <source>
        <dbReference type="EMBL" id="QHC34167.1"/>
    </source>
</evidence>
<evidence type="ECO:0000313" key="2">
    <source>
        <dbReference type="Proteomes" id="UP000464674"/>
    </source>
</evidence>
<dbReference type="EMBL" id="CP041348">
    <property type="protein sequence ID" value="QHC34167.1"/>
    <property type="molecule type" value="Genomic_DNA"/>
</dbReference>
<proteinExistence type="predicted"/>
<dbReference type="Proteomes" id="UP000464674">
    <property type="component" value="Chromosome"/>
</dbReference>
<accession>A0A857FLP5</accession>
<sequence length="67" mass="8284">MAECEGWERVNADKPRDMEALMHINLLRRWIRDRRGIRPYVERARQDWLQKRRVVTLRARKVRELIA</sequence>
<gene>
    <name evidence="1" type="ORF">FMA36_00335</name>
</gene>
<name>A0A857FLP5_KOMXY</name>